<keyword evidence="5" id="KW-1185">Reference proteome</keyword>
<dbReference type="VEuPathDB" id="VectorBase:HLOH_064258"/>
<dbReference type="Gene3D" id="3.40.50.300">
    <property type="entry name" value="P-loop containing nucleotide triphosphate hydrolases"/>
    <property type="match status" value="1"/>
</dbReference>
<evidence type="ECO:0000313" key="4">
    <source>
        <dbReference type="EMBL" id="KAH9370403.1"/>
    </source>
</evidence>
<feature type="domain" description="Sulfotransferase" evidence="3">
    <location>
        <begin position="40"/>
        <end position="302"/>
    </location>
</feature>
<dbReference type="OrthoDB" id="6486841at2759"/>
<organism evidence="4 5">
    <name type="scientific">Haemaphysalis longicornis</name>
    <name type="common">Bush tick</name>
    <dbReference type="NCBI Taxonomy" id="44386"/>
    <lineage>
        <taxon>Eukaryota</taxon>
        <taxon>Metazoa</taxon>
        <taxon>Ecdysozoa</taxon>
        <taxon>Arthropoda</taxon>
        <taxon>Chelicerata</taxon>
        <taxon>Arachnida</taxon>
        <taxon>Acari</taxon>
        <taxon>Parasitiformes</taxon>
        <taxon>Ixodida</taxon>
        <taxon>Ixodoidea</taxon>
        <taxon>Ixodidae</taxon>
        <taxon>Haemaphysalinae</taxon>
        <taxon>Haemaphysalis</taxon>
    </lineage>
</organism>
<comment type="similarity">
    <text evidence="1">Belongs to the sulfotransferase 1 family.</text>
</comment>
<gene>
    <name evidence="4" type="ORF">HPB48_020396</name>
</gene>
<evidence type="ECO:0000256" key="1">
    <source>
        <dbReference type="ARBA" id="ARBA00005771"/>
    </source>
</evidence>
<dbReference type="OMA" id="HEPHVMF"/>
<dbReference type="Pfam" id="PF00685">
    <property type="entry name" value="Sulfotransfer_1"/>
    <property type="match status" value="1"/>
</dbReference>
<dbReference type="AlphaFoldDB" id="A0A9J6G5N5"/>
<accession>A0A9J6G5N5</accession>
<dbReference type="GO" id="GO:0008146">
    <property type="term" value="F:sulfotransferase activity"/>
    <property type="evidence" value="ECO:0007669"/>
    <property type="project" value="InterPro"/>
</dbReference>
<dbReference type="PANTHER" id="PTHR11783">
    <property type="entry name" value="SULFOTRANSFERASE SULT"/>
    <property type="match status" value="1"/>
</dbReference>
<dbReference type="EMBL" id="JABSTR010000005">
    <property type="protein sequence ID" value="KAH9370403.1"/>
    <property type="molecule type" value="Genomic_DNA"/>
</dbReference>
<dbReference type="SUPFAM" id="SSF52540">
    <property type="entry name" value="P-loop containing nucleoside triphosphate hydrolases"/>
    <property type="match status" value="1"/>
</dbReference>
<dbReference type="Proteomes" id="UP000821853">
    <property type="component" value="Chromosome 3"/>
</dbReference>
<proteinExistence type="inferred from homology"/>
<sequence length="316" mass="35993">MGPWFSKTEGPRYVDVDGLLFPQSFSADNVRYAMRMRPGDGDVVIAGFPNSGAKTVAIVLHLLASTRMLPSLAGGSTPPWTWSVPSVSEVTSLEVDVPLIEWKGKDVEQAPKPRMLRTHLPYSKLNINPQARYIYTLRNPKDCCAHAYEDATTFAVDYGFTHGRFDDFLKMFLRGEVHGNDYFRHVASWWEHRGEPHVMCLVFEDLRMESRTLVDRVLSFINWPDAIENSRNAALMQEVLEHITCGPAHTRIMEVRMSGFAPTTATDRQTARISAAGFWKNYFTCGQSKRMDLAFQERTKDSEVARLWDEYNVFPS</sequence>
<evidence type="ECO:0000256" key="2">
    <source>
        <dbReference type="ARBA" id="ARBA00022679"/>
    </source>
</evidence>
<name>A0A9J6G5N5_HAELO</name>
<keyword evidence="2" id="KW-0808">Transferase</keyword>
<protein>
    <recommendedName>
        <fullName evidence="3">Sulfotransferase domain-containing protein</fullName>
    </recommendedName>
</protein>
<comment type="caution">
    <text evidence="4">The sequence shown here is derived from an EMBL/GenBank/DDBJ whole genome shotgun (WGS) entry which is preliminary data.</text>
</comment>
<evidence type="ECO:0000313" key="5">
    <source>
        <dbReference type="Proteomes" id="UP000821853"/>
    </source>
</evidence>
<reference evidence="4 5" key="1">
    <citation type="journal article" date="2020" name="Cell">
        <title>Large-Scale Comparative Analyses of Tick Genomes Elucidate Their Genetic Diversity and Vector Capacities.</title>
        <authorList>
            <consortium name="Tick Genome and Microbiome Consortium (TIGMIC)"/>
            <person name="Jia N."/>
            <person name="Wang J."/>
            <person name="Shi W."/>
            <person name="Du L."/>
            <person name="Sun Y."/>
            <person name="Zhan W."/>
            <person name="Jiang J.F."/>
            <person name="Wang Q."/>
            <person name="Zhang B."/>
            <person name="Ji P."/>
            <person name="Bell-Sakyi L."/>
            <person name="Cui X.M."/>
            <person name="Yuan T.T."/>
            <person name="Jiang B.G."/>
            <person name="Yang W.F."/>
            <person name="Lam T.T."/>
            <person name="Chang Q.C."/>
            <person name="Ding S.J."/>
            <person name="Wang X.J."/>
            <person name="Zhu J.G."/>
            <person name="Ruan X.D."/>
            <person name="Zhao L."/>
            <person name="Wei J.T."/>
            <person name="Ye R.Z."/>
            <person name="Que T.C."/>
            <person name="Du C.H."/>
            <person name="Zhou Y.H."/>
            <person name="Cheng J.X."/>
            <person name="Dai P.F."/>
            <person name="Guo W.B."/>
            <person name="Han X.H."/>
            <person name="Huang E.J."/>
            <person name="Li L.F."/>
            <person name="Wei W."/>
            <person name="Gao Y.C."/>
            <person name="Liu J.Z."/>
            <person name="Shao H.Z."/>
            <person name="Wang X."/>
            <person name="Wang C.C."/>
            <person name="Yang T.C."/>
            <person name="Huo Q.B."/>
            <person name="Li W."/>
            <person name="Chen H.Y."/>
            <person name="Chen S.E."/>
            <person name="Zhou L.G."/>
            <person name="Ni X.B."/>
            <person name="Tian J.H."/>
            <person name="Sheng Y."/>
            <person name="Liu T."/>
            <person name="Pan Y.S."/>
            <person name="Xia L.Y."/>
            <person name="Li J."/>
            <person name="Zhao F."/>
            <person name="Cao W.C."/>
        </authorList>
    </citation>
    <scope>NUCLEOTIDE SEQUENCE [LARGE SCALE GENOMIC DNA]</scope>
    <source>
        <strain evidence="4">HaeL-2018</strain>
    </source>
</reference>
<evidence type="ECO:0000259" key="3">
    <source>
        <dbReference type="Pfam" id="PF00685"/>
    </source>
</evidence>
<dbReference type="InterPro" id="IPR000863">
    <property type="entry name" value="Sulfotransferase_dom"/>
</dbReference>
<dbReference type="InterPro" id="IPR027417">
    <property type="entry name" value="P-loop_NTPase"/>
</dbReference>